<feature type="region of interest" description="Disordered" evidence="9">
    <location>
        <begin position="82"/>
        <end position="128"/>
    </location>
</feature>
<evidence type="ECO:0000256" key="7">
    <source>
        <dbReference type="ARBA" id="ARBA00023242"/>
    </source>
</evidence>
<dbReference type="PANTHER" id="PTHR23003">
    <property type="entry name" value="RNA RECOGNITION MOTIF RRM DOMAIN CONTAINING PROTEIN"/>
    <property type="match status" value="1"/>
</dbReference>
<keyword evidence="3" id="KW-0378">Hydrolase</keyword>
<dbReference type="SMART" id="SM00393">
    <property type="entry name" value="R3H"/>
    <property type="match status" value="1"/>
</dbReference>
<keyword evidence="2" id="KW-0547">Nucleotide-binding</keyword>
<dbReference type="InterPro" id="IPR036867">
    <property type="entry name" value="R3H_dom_sf"/>
</dbReference>
<feature type="compositionally biased region" description="Basic and acidic residues" evidence="9">
    <location>
        <begin position="538"/>
        <end position="548"/>
    </location>
</feature>
<dbReference type="InterPro" id="IPR001374">
    <property type="entry name" value="R3H_dom"/>
</dbReference>
<evidence type="ECO:0000256" key="5">
    <source>
        <dbReference type="ARBA" id="ARBA00022840"/>
    </source>
</evidence>
<comment type="subcellular location">
    <subcellularLocation>
        <location evidence="1">Nucleus</location>
    </subcellularLocation>
</comment>
<dbReference type="SMART" id="SM00360">
    <property type="entry name" value="RRM"/>
    <property type="match status" value="1"/>
</dbReference>
<dbReference type="OrthoDB" id="434258at2759"/>
<keyword evidence="5" id="KW-0067">ATP-binding</keyword>
<evidence type="ECO:0000256" key="3">
    <source>
        <dbReference type="ARBA" id="ARBA00022801"/>
    </source>
</evidence>
<dbReference type="STRING" id="1314777.A0A165AI23"/>
<evidence type="ECO:0000256" key="6">
    <source>
        <dbReference type="ARBA" id="ARBA00022884"/>
    </source>
</evidence>
<protein>
    <recommendedName>
        <fullName evidence="14">RRM domain-containing protein</fullName>
    </recommendedName>
</protein>
<feature type="region of interest" description="Disordered" evidence="9">
    <location>
        <begin position="406"/>
        <end position="445"/>
    </location>
</feature>
<gene>
    <name evidence="12" type="ORF">SISNIDRAFT_480615</name>
</gene>
<keyword evidence="6 8" id="KW-0694">RNA-binding</keyword>
<dbReference type="AlphaFoldDB" id="A0A165AI23"/>
<keyword evidence="4" id="KW-0347">Helicase</keyword>
<dbReference type="SUPFAM" id="SSF82708">
    <property type="entry name" value="R3H domain"/>
    <property type="match status" value="1"/>
</dbReference>
<dbReference type="SUPFAM" id="SSF54928">
    <property type="entry name" value="RNA-binding domain, RBD"/>
    <property type="match status" value="1"/>
</dbReference>
<dbReference type="GO" id="GO:0005524">
    <property type="term" value="F:ATP binding"/>
    <property type="evidence" value="ECO:0007669"/>
    <property type="project" value="UniProtKB-KW"/>
</dbReference>
<dbReference type="InterPro" id="IPR012677">
    <property type="entry name" value="Nucleotide-bd_a/b_plait_sf"/>
</dbReference>
<feature type="compositionally biased region" description="Low complexity" evidence="9">
    <location>
        <begin position="406"/>
        <end position="421"/>
    </location>
</feature>
<keyword evidence="7" id="KW-0539">Nucleus</keyword>
<dbReference type="GO" id="GO:0005737">
    <property type="term" value="C:cytoplasm"/>
    <property type="evidence" value="ECO:0007669"/>
    <property type="project" value="TreeGrafter"/>
</dbReference>
<feature type="region of interest" description="Disordered" evidence="9">
    <location>
        <begin position="234"/>
        <end position="321"/>
    </location>
</feature>
<evidence type="ECO:0000256" key="1">
    <source>
        <dbReference type="ARBA" id="ARBA00004123"/>
    </source>
</evidence>
<dbReference type="GO" id="GO:0005634">
    <property type="term" value="C:nucleus"/>
    <property type="evidence" value="ECO:0007669"/>
    <property type="project" value="UniProtKB-SubCell"/>
</dbReference>
<evidence type="ECO:0000256" key="8">
    <source>
        <dbReference type="PROSITE-ProRule" id="PRU00176"/>
    </source>
</evidence>
<evidence type="ECO:0000256" key="4">
    <source>
        <dbReference type="ARBA" id="ARBA00022806"/>
    </source>
</evidence>
<dbReference type="InterPro" id="IPR035979">
    <property type="entry name" value="RBD_domain_sf"/>
</dbReference>
<dbReference type="Pfam" id="PF00076">
    <property type="entry name" value="RRM_1"/>
    <property type="match status" value="1"/>
</dbReference>
<dbReference type="Proteomes" id="UP000076722">
    <property type="component" value="Unassembled WGS sequence"/>
</dbReference>
<proteinExistence type="predicted"/>
<dbReference type="GO" id="GO:0003677">
    <property type="term" value="F:DNA binding"/>
    <property type="evidence" value="ECO:0007669"/>
    <property type="project" value="UniProtKB-ARBA"/>
</dbReference>
<evidence type="ECO:0008006" key="14">
    <source>
        <dbReference type="Google" id="ProtNLM"/>
    </source>
</evidence>
<dbReference type="InterPro" id="IPR000504">
    <property type="entry name" value="RRM_dom"/>
</dbReference>
<reference evidence="12 13" key="1">
    <citation type="journal article" date="2016" name="Mol. Biol. Evol.">
        <title>Comparative Genomics of Early-Diverging Mushroom-Forming Fungi Provides Insights into the Origins of Lignocellulose Decay Capabilities.</title>
        <authorList>
            <person name="Nagy L.G."/>
            <person name="Riley R."/>
            <person name="Tritt A."/>
            <person name="Adam C."/>
            <person name="Daum C."/>
            <person name="Floudas D."/>
            <person name="Sun H."/>
            <person name="Yadav J.S."/>
            <person name="Pangilinan J."/>
            <person name="Larsson K.H."/>
            <person name="Matsuura K."/>
            <person name="Barry K."/>
            <person name="Labutti K."/>
            <person name="Kuo R."/>
            <person name="Ohm R.A."/>
            <person name="Bhattacharya S.S."/>
            <person name="Shirouzu T."/>
            <person name="Yoshinaga Y."/>
            <person name="Martin F.M."/>
            <person name="Grigoriev I.V."/>
            <person name="Hibbett D.S."/>
        </authorList>
    </citation>
    <scope>NUCLEOTIDE SEQUENCE [LARGE SCALE GENOMIC DNA]</scope>
    <source>
        <strain evidence="12 13">HHB9708</strain>
    </source>
</reference>
<accession>A0A165AI23</accession>
<feature type="compositionally biased region" description="Low complexity" evidence="9">
    <location>
        <begin position="264"/>
        <end position="283"/>
    </location>
</feature>
<dbReference type="Pfam" id="PF01424">
    <property type="entry name" value="R3H"/>
    <property type="match status" value="1"/>
</dbReference>
<organism evidence="12 13">
    <name type="scientific">Sistotremastrum niveocremeum HHB9708</name>
    <dbReference type="NCBI Taxonomy" id="1314777"/>
    <lineage>
        <taxon>Eukaryota</taxon>
        <taxon>Fungi</taxon>
        <taxon>Dikarya</taxon>
        <taxon>Basidiomycota</taxon>
        <taxon>Agaricomycotina</taxon>
        <taxon>Agaricomycetes</taxon>
        <taxon>Sistotremastrales</taxon>
        <taxon>Sistotremastraceae</taxon>
        <taxon>Sertulicium</taxon>
        <taxon>Sertulicium niveocremeum</taxon>
    </lineage>
</organism>
<feature type="region of interest" description="Disordered" evidence="9">
    <location>
        <begin position="1"/>
        <end position="53"/>
    </location>
</feature>
<feature type="domain" description="RRM" evidence="10">
    <location>
        <begin position="135"/>
        <end position="214"/>
    </location>
</feature>
<evidence type="ECO:0000313" key="12">
    <source>
        <dbReference type="EMBL" id="KZS99029.1"/>
    </source>
</evidence>
<dbReference type="Gene3D" id="3.30.70.330">
    <property type="match status" value="1"/>
</dbReference>
<feature type="compositionally biased region" description="Low complexity" evidence="9">
    <location>
        <begin position="91"/>
        <end position="103"/>
    </location>
</feature>
<evidence type="ECO:0000313" key="13">
    <source>
        <dbReference type="Proteomes" id="UP000076722"/>
    </source>
</evidence>
<dbReference type="PANTHER" id="PTHR23003:SF17">
    <property type="entry name" value="RNA-BINDING PROTEIN PIN4"/>
    <property type="match status" value="1"/>
</dbReference>
<keyword evidence="13" id="KW-1185">Reference proteome</keyword>
<dbReference type="Gene3D" id="3.30.1370.50">
    <property type="entry name" value="R3H-like domain"/>
    <property type="match status" value="1"/>
</dbReference>
<feature type="domain" description="R3H" evidence="11">
    <location>
        <begin position="322"/>
        <end position="386"/>
    </location>
</feature>
<dbReference type="EMBL" id="KV419394">
    <property type="protein sequence ID" value="KZS99029.1"/>
    <property type="molecule type" value="Genomic_DNA"/>
</dbReference>
<name>A0A165AI23_9AGAM</name>
<dbReference type="InterPro" id="IPR050374">
    <property type="entry name" value="RRT5_SRSF_SR"/>
</dbReference>
<dbReference type="FunFam" id="3.30.1370.50:FF:000002">
    <property type="entry name" value="Immunoglobulin mu DNA-binding protein 2"/>
    <property type="match status" value="1"/>
</dbReference>
<dbReference type="PROSITE" id="PS51061">
    <property type="entry name" value="R3H"/>
    <property type="match status" value="1"/>
</dbReference>
<feature type="compositionally biased region" description="Polar residues" evidence="9">
    <location>
        <begin position="290"/>
        <end position="321"/>
    </location>
</feature>
<evidence type="ECO:0000259" key="10">
    <source>
        <dbReference type="PROSITE" id="PS50102"/>
    </source>
</evidence>
<evidence type="ECO:0000256" key="2">
    <source>
        <dbReference type="ARBA" id="ARBA00022741"/>
    </source>
</evidence>
<dbReference type="InterPro" id="IPR034069">
    <property type="entry name" value="R3H_Cip2"/>
</dbReference>
<evidence type="ECO:0000256" key="9">
    <source>
        <dbReference type="SAM" id="MobiDB-lite"/>
    </source>
</evidence>
<dbReference type="PROSITE" id="PS50102">
    <property type="entry name" value="RRM"/>
    <property type="match status" value="1"/>
</dbReference>
<dbReference type="GO" id="GO:0004386">
    <property type="term" value="F:helicase activity"/>
    <property type="evidence" value="ECO:0007669"/>
    <property type="project" value="UniProtKB-KW"/>
</dbReference>
<feature type="region of interest" description="Disordered" evidence="9">
    <location>
        <begin position="505"/>
        <end position="548"/>
    </location>
</feature>
<feature type="compositionally biased region" description="Polar residues" evidence="9">
    <location>
        <begin position="30"/>
        <end position="44"/>
    </location>
</feature>
<dbReference type="GO" id="GO:0003729">
    <property type="term" value="F:mRNA binding"/>
    <property type="evidence" value="ECO:0007669"/>
    <property type="project" value="TreeGrafter"/>
</dbReference>
<dbReference type="CDD" id="cd02639">
    <property type="entry name" value="R3H_RRM"/>
    <property type="match status" value="1"/>
</dbReference>
<dbReference type="GO" id="GO:0016787">
    <property type="term" value="F:hydrolase activity"/>
    <property type="evidence" value="ECO:0007669"/>
    <property type="project" value="UniProtKB-KW"/>
</dbReference>
<sequence length="548" mass="59205">MTSSPSPPDIGSLSLSPQRTQPPHDLYDYDNSNGRSPYHYQTSPPVIPGQPLYANANSFSMAQTPIKAAKPSRAALPSQWLENSPSQLNDSRSMSPPSNSEISSGGGSPPRLGNLQTQAPYQPAGTGPEDEIIPTAIVIKNIPFNVKRETLLDIIASLNIPTPYAFNYHLDPAGAFRGLAFANFRLPADADAVVAALNGFDVQGRKLRVEYKKVLQAGEKERIEREKAIRRMRSMQLEKEQQQQQLQQPQYDEFGPVTNTLYTPRSVSGVQSGPSPPFQQHSPPQAPPIQNRSFLGSPAQIQPQPTLQTPSKTPSTELDLNDPSTLEIYSRILLFKDDHMRDELAFSRTLSPKQRRVVHLVAQKLGVYHYSVGEGDERYAVVTRIDPETKQIGARHGAQTLSRASSSYLQSSSQNAASSALRSKKSMPDMKTLHTTGPRLGTRASNGNLREYATIASPSRRTPGGFGALFGNGGGGAFGNIGSNIPPVPTLPAGLGNGSLNDGPIGGVMRQPRGPGEGGFGQRRVSAATPTDVQSRGLEARSHEPLEI</sequence>
<evidence type="ECO:0000259" key="11">
    <source>
        <dbReference type="PROSITE" id="PS51061"/>
    </source>
</evidence>